<organism evidence="2 3">
    <name type="scientific">Colwellia maritima</name>
    <dbReference type="NCBI Taxonomy" id="2912588"/>
    <lineage>
        <taxon>Bacteria</taxon>
        <taxon>Pseudomonadati</taxon>
        <taxon>Pseudomonadota</taxon>
        <taxon>Gammaproteobacteria</taxon>
        <taxon>Alteromonadales</taxon>
        <taxon>Colwelliaceae</taxon>
        <taxon>Colwellia</taxon>
    </lineage>
</organism>
<dbReference type="InterPro" id="IPR019096">
    <property type="entry name" value="YopX_protein"/>
</dbReference>
<dbReference type="Gene3D" id="2.30.30.290">
    <property type="entry name" value="YopX-like domains"/>
    <property type="match status" value="1"/>
</dbReference>
<evidence type="ECO:0000259" key="1">
    <source>
        <dbReference type="Pfam" id="PF09643"/>
    </source>
</evidence>
<accession>A0ABS9X781</accession>
<name>A0ABS9X781_9GAMM</name>
<dbReference type="InterPro" id="IPR023385">
    <property type="entry name" value="YopX-like_C"/>
</dbReference>
<evidence type="ECO:0000313" key="3">
    <source>
        <dbReference type="Proteomes" id="UP001139646"/>
    </source>
</evidence>
<gene>
    <name evidence="2" type="ORF">L3081_24985</name>
</gene>
<comment type="caution">
    <text evidence="2">The sequence shown here is derived from an EMBL/GenBank/DDBJ whole genome shotgun (WGS) entry which is preliminary data.</text>
</comment>
<dbReference type="RefSeq" id="WP_242289276.1">
    <property type="nucleotide sequence ID" value="NZ_JAKKSL010000007.1"/>
</dbReference>
<reference evidence="2" key="1">
    <citation type="submission" date="2022-01" db="EMBL/GenBank/DDBJ databases">
        <title>Colwellia maritima, isolated from seawater.</title>
        <authorList>
            <person name="Kristyanto S."/>
            <person name="Jung J."/>
            <person name="Jeon C.O."/>
        </authorList>
    </citation>
    <scope>NUCLEOTIDE SEQUENCE</scope>
    <source>
        <strain evidence="2">MSW7</strain>
    </source>
</reference>
<protein>
    <submittedName>
        <fullName evidence="2">YopX family protein</fullName>
    </submittedName>
</protein>
<keyword evidence="3" id="KW-1185">Reference proteome</keyword>
<dbReference type="EMBL" id="JAKKSL010000007">
    <property type="protein sequence ID" value="MCI2286081.1"/>
    <property type="molecule type" value="Genomic_DNA"/>
</dbReference>
<feature type="domain" description="YopX protein" evidence="1">
    <location>
        <begin position="45"/>
        <end position="130"/>
    </location>
</feature>
<proteinExistence type="predicted"/>
<sequence length="132" mass="15072">MREIKFRAKAIVNDIHNNIKVGDFVQGQYIESGCDAPCIIFGDGEQIEVDRKTLGQFIGEKDCSGNSIYEGDIVSKRLIDNSVHQCVVRYSEKYAKFVYCPISEEWDFDRDVVCGPWERKGYKVVGTIHSKK</sequence>
<evidence type="ECO:0000313" key="2">
    <source>
        <dbReference type="EMBL" id="MCI2286081.1"/>
    </source>
</evidence>
<dbReference type="Pfam" id="PF09643">
    <property type="entry name" value="YopX"/>
    <property type="match status" value="1"/>
</dbReference>
<dbReference type="SUPFAM" id="SSF159006">
    <property type="entry name" value="YopX-like"/>
    <property type="match status" value="1"/>
</dbReference>
<dbReference type="Proteomes" id="UP001139646">
    <property type="component" value="Unassembled WGS sequence"/>
</dbReference>